<dbReference type="PANTHER" id="PTHR24148:SF64">
    <property type="entry name" value="HETEROKARYON INCOMPATIBILITY DOMAIN-CONTAINING PROTEIN"/>
    <property type="match status" value="1"/>
</dbReference>
<dbReference type="Pfam" id="PF06985">
    <property type="entry name" value="HET"/>
    <property type="match status" value="1"/>
</dbReference>
<name>A0ABR3TI03_9PEZI</name>
<evidence type="ECO:0000313" key="2">
    <source>
        <dbReference type="EMBL" id="KAL1639156.1"/>
    </source>
</evidence>
<accession>A0ABR3TI03</accession>
<dbReference type="InterPro" id="IPR052895">
    <property type="entry name" value="HetReg/Transcr_Mod"/>
</dbReference>
<dbReference type="InterPro" id="IPR010730">
    <property type="entry name" value="HET"/>
</dbReference>
<dbReference type="PANTHER" id="PTHR24148">
    <property type="entry name" value="ANKYRIN REPEAT DOMAIN-CONTAINING PROTEIN 39 HOMOLOG-RELATED"/>
    <property type="match status" value="1"/>
</dbReference>
<organism evidence="2 3">
    <name type="scientific">Diplodia intermedia</name>
    <dbReference type="NCBI Taxonomy" id="856260"/>
    <lineage>
        <taxon>Eukaryota</taxon>
        <taxon>Fungi</taxon>
        <taxon>Dikarya</taxon>
        <taxon>Ascomycota</taxon>
        <taxon>Pezizomycotina</taxon>
        <taxon>Dothideomycetes</taxon>
        <taxon>Dothideomycetes incertae sedis</taxon>
        <taxon>Botryosphaeriales</taxon>
        <taxon>Botryosphaeriaceae</taxon>
        <taxon>Diplodia</taxon>
    </lineage>
</organism>
<keyword evidence="3" id="KW-1185">Reference proteome</keyword>
<evidence type="ECO:0000313" key="3">
    <source>
        <dbReference type="Proteomes" id="UP001521184"/>
    </source>
</evidence>
<sequence>MTSLERQDGNMYGNDKEPRYSILTYTWGRWEVANGPHLNVSGTSWKIPAIDAQHFFVDAFLRIIKLMGVVERLEAAWVDVACIDQENHAVKMDEIGRQVGIFANAEGVYLWLSHLTTATLQSSWTEIFVWSGSVSKALGRQLGPEVHGVLQRLKNAITTLLGDPWFSSLWMLQEGILRRDAMLLSREADPIVDEHSASRFIIYLYFLSHALYELRLSLLDPFYAFEEQPDLKQLSDDIIIQIEKAGYTTASFSRNPNVQYTAARHRQTRDQLDLIYGIMSIYDVRVGGAAGGANISPTTPYTLGALEDEFAGAINAASPAIGQLFVHRRRPKANRTWRITQDIRVPEELATTHAIECDPRCRIAATPLGHADVRGRICALSDVFGRWGSPSEESRRGELRETYFSVLVDDYLCEDHAVLRPGVLEPYIHSNAQRVRRAHGLVPALLDVFGRENVSVLLLGQEMDENPIPDQSDDWVLRLNTFGLILVHDGLERRQTRRLEPRWDNFEGQVF</sequence>
<protein>
    <recommendedName>
        <fullName evidence="1">Heterokaryon incompatibility domain-containing protein</fullName>
    </recommendedName>
</protein>
<dbReference type="Proteomes" id="UP001521184">
    <property type="component" value="Unassembled WGS sequence"/>
</dbReference>
<comment type="caution">
    <text evidence="2">The sequence shown here is derived from an EMBL/GenBank/DDBJ whole genome shotgun (WGS) entry which is preliminary data.</text>
</comment>
<evidence type="ECO:0000259" key="1">
    <source>
        <dbReference type="Pfam" id="PF06985"/>
    </source>
</evidence>
<dbReference type="EMBL" id="JAKEKT020000068">
    <property type="protein sequence ID" value="KAL1639156.1"/>
    <property type="molecule type" value="Genomic_DNA"/>
</dbReference>
<gene>
    <name evidence="2" type="ORF">SLS58_008243</name>
</gene>
<feature type="domain" description="Heterokaryon incompatibility" evidence="1">
    <location>
        <begin position="20"/>
        <end position="174"/>
    </location>
</feature>
<reference evidence="2 3" key="1">
    <citation type="journal article" date="2023" name="Plant Dis.">
        <title>First Report of Diplodia intermedia Causing Canker and Dieback Diseases on Apple Trees in Canada.</title>
        <authorList>
            <person name="Ellouze W."/>
            <person name="Ilyukhin E."/>
            <person name="Sulman M."/>
            <person name="Ali S."/>
        </authorList>
    </citation>
    <scope>NUCLEOTIDE SEQUENCE [LARGE SCALE GENOMIC DNA]</scope>
    <source>
        <strain evidence="2 3">M45-28</strain>
    </source>
</reference>
<proteinExistence type="predicted"/>